<dbReference type="EMBL" id="CP059343">
    <property type="protein sequence ID" value="QMS56368.1"/>
    <property type="molecule type" value="Genomic_DNA"/>
</dbReference>
<dbReference type="AlphaFoldDB" id="A0A7D7L1Y8"/>
<evidence type="ECO:0000259" key="6">
    <source>
        <dbReference type="PROSITE" id="PS50977"/>
    </source>
</evidence>
<evidence type="ECO:0000256" key="1">
    <source>
        <dbReference type="ARBA" id="ARBA00022491"/>
    </source>
</evidence>
<dbReference type="Pfam" id="PF00440">
    <property type="entry name" value="TetR_N"/>
    <property type="match status" value="1"/>
</dbReference>
<dbReference type="InterPro" id="IPR036271">
    <property type="entry name" value="Tet_transcr_reg_TetR-rel_C_sf"/>
</dbReference>
<organism evidence="7 8">
    <name type="scientific">Kocuria varians</name>
    <name type="common">Micrococcus varians</name>
    <dbReference type="NCBI Taxonomy" id="1272"/>
    <lineage>
        <taxon>Bacteria</taxon>
        <taxon>Bacillati</taxon>
        <taxon>Actinomycetota</taxon>
        <taxon>Actinomycetes</taxon>
        <taxon>Micrococcales</taxon>
        <taxon>Micrococcaceae</taxon>
        <taxon>Kocuria</taxon>
    </lineage>
</organism>
<feature type="domain" description="HTH tetR-type" evidence="6">
    <location>
        <begin position="8"/>
        <end position="68"/>
    </location>
</feature>
<dbReference type="Pfam" id="PF13977">
    <property type="entry name" value="TetR_C_6"/>
    <property type="match status" value="1"/>
</dbReference>
<dbReference type="KEGG" id="kvr:CIB50_0001072"/>
<accession>A0A7D7L1Y8</accession>
<keyword evidence="4" id="KW-0804">Transcription</keyword>
<dbReference type="SUPFAM" id="SSF46689">
    <property type="entry name" value="Homeodomain-like"/>
    <property type="match status" value="1"/>
</dbReference>
<feature type="DNA-binding region" description="H-T-H motif" evidence="5">
    <location>
        <begin position="31"/>
        <end position="50"/>
    </location>
</feature>
<name>A0A7D7L1Y8_KOCVA</name>
<keyword evidence="2" id="KW-0805">Transcription regulation</keyword>
<evidence type="ECO:0000256" key="4">
    <source>
        <dbReference type="ARBA" id="ARBA00023163"/>
    </source>
</evidence>
<dbReference type="GO" id="GO:0000976">
    <property type="term" value="F:transcription cis-regulatory region binding"/>
    <property type="evidence" value="ECO:0007669"/>
    <property type="project" value="TreeGrafter"/>
</dbReference>
<dbReference type="PROSITE" id="PS50977">
    <property type="entry name" value="HTH_TETR_2"/>
    <property type="match status" value="1"/>
</dbReference>
<keyword evidence="1" id="KW-0678">Repressor</keyword>
<evidence type="ECO:0000256" key="2">
    <source>
        <dbReference type="ARBA" id="ARBA00023015"/>
    </source>
</evidence>
<proteinExistence type="predicted"/>
<dbReference type="InterPro" id="IPR009057">
    <property type="entry name" value="Homeodomain-like_sf"/>
</dbReference>
<gene>
    <name evidence="7" type="primary">betI_1</name>
    <name evidence="7" type="ORF">CIB50_0001072</name>
</gene>
<dbReference type="SUPFAM" id="SSF48498">
    <property type="entry name" value="Tetracyclin repressor-like, C-terminal domain"/>
    <property type="match status" value="1"/>
</dbReference>
<dbReference type="PANTHER" id="PTHR30055:SF234">
    <property type="entry name" value="HTH-TYPE TRANSCRIPTIONAL REGULATOR BETI"/>
    <property type="match status" value="1"/>
</dbReference>
<dbReference type="Proteomes" id="UP000216825">
    <property type="component" value="Chromosome"/>
</dbReference>
<dbReference type="InterPro" id="IPR039538">
    <property type="entry name" value="BetI_C"/>
</dbReference>
<dbReference type="PANTHER" id="PTHR30055">
    <property type="entry name" value="HTH-TYPE TRANSCRIPTIONAL REGULATOR RUTR"/>
    <property type="match status" value="1"/>
</dbReference>
<sequence length="243" mass="25615">MPKVVDHETRREELVRTVWRIMARRGPAAVTMRQISAEAGYANGALKTYFAGKADLLEATYTHVFERTNERVERAAAGLSGLGALVAFCREVMPLDEERLDEARVVMAFWQEAAHDPARAAHNNRYMHQWRDSVAGWVAEARAAGDVTGHVDLASWVDALLTFLLGTQITAALDPTNVTPAHLERQLAAQLALVRVPAEAPVGAKAAADVAAPGNAGATASATTLGGAATAGGSAAAGRGPVT</sequence>
<evidence type="ECO:0000313" key="8">
    <source>
        <dbReference type="Proteomes" id="UP000216825"/>
    </source>
</evidence>
<dbReference type="Gene3D" id="1.10.357.10">
    <property type="entry name" value="Tetracycline Repressor, domain 2"/>
    <property type="match status" value="1"/>
</dbReference>
<evidence type="ECO:0000313" key="7">
    <source>
        <dbReference type="EMBL" id="QMS56368.1"/>
    </source>
</evidence>
<keyword evidence="8" id="KW-1185">Reference proteome</keyword>
<evidence type="ECO:0000256" key="5">
    <source>
        <dbReference type="PROSITE-ProRule" id="PRU00335"/>
    </source>
</evidence>
<reference evidence="8" key="1">
    <citation type="submission" date="2017-08" db="EMBL/GenBank/DDBJ databases">
        <title>Draft Genome Sequence of Kocuria varians 80.</title>
        <authorList>
            <person name="Minaev M."/>
            <person name="Kurbakov K.A."/>
            <person name="Solodovnikova G.I."/>
            <person name="Kuznetsova O.A."/>
            <person name="Lisitsyn A.B."/>
        </authorList>
    </citation>
    <scope>NUCLEOTIDE SEQUENCE [LARGE SCALE GENOMIC DNA]</scope>
    <source>
        <strain evidence="8">80</strain>
    </source>
</reference>
<keyword evidence="3 5" id="KW-0238">DNA-binding</keyword>
<dbReference type="GO" id="GO:0003700">
    <property type="term" value="F:DNA-binding transcription factor activity"/>
    <property type="evidence" value="ECO:0007669"/>
    <property type="project" value="TreeGrafter"/>
</dbReference>
<dbReference type="RefSeq" id="WP_094393464.1">
    <property type="nucleotide sequence ID" value="NZ_CP059343.1"/>
</dbReference>
<evidence type="ECO:0000256" key="3">
    <source>
        <dbReference type="ARBA" id="ARBA00023125"/>
    </source>
</evidence>
<dbReference type="InterPro" id="IPR001647">
    <property type="entry name" value="HTH_TetR"/>
</dbReference>
<reference evidence="7 8" key="2">
    <citation type="submission" date="2020-07" db="EMBL/GenBank/DDBJ databases">
        <title>Genome of starter culture bacteria Kocuria salsicia reveals its technological properties and safety for usage in meat industry.</title>
        <authorList>
            <person name="Michael M."/>
            <person name="Konstantin K."/>
            <person name="Evgenii K."/>
            <person name="Galina S."/>
            <person name="Oksana K."/>
            <person name="Andrei L."/>
        </authorList>
    </citation>
    <scope>NUCLEOTIDE SEQUENCE [LARGE SCALE GENOMIC DNA]</scope>
    <source>
        <strain evidence="7 8">80</strain>
    </source>
</reference>
<protein>
    <submittedName>
        <fullName evidence="7">HTH-type transcriptional regulator BetI</fullName>
    </submittedName>
</protein>
<dbReference type="InterPro" id="IPR050109">
    <property type="entry name" value="HTH-type_TetR-like_transc_reg"/>
</dbReference>